<accession>A0ABR2MSY7</accession>
<proteinExistence type="predicted"/>
<protein>
    <submittedName>
        <fullName evidence="1">Uncharacterized protein</fullName>
    </submittedName>
</protein>
<keyword evidence="2" id="KW-1185">Reference proteome</keyword>
<name>A0ABR2MSY7_9ASPA</name>
<dbReference type="Proteomes" id="UP001412067">
    <property type="component" value="Unassembled WGS sequence"/>
</dbReference>
<evidence type="ECO:0000313" key="1">
    <source>
        <dbReference type="EMBL" id="KAK8967317.1"/>
    </source>
</evidence>
<dbReference type="EMBL" id="JBBWWR010000005">
    <property type="protein sequence ID" value="KAK8967317.1"/>
    <property type="molecule type" value="Genomic_DNA"/>
</dbReference>
<organism evidence="1 2">
    <name type="scientific">Platanthera guangdongensis</name>
    <dbReference type="NCBI Taxonomy" id="2320717"/>
    <lineage>
        <taxon>Eukaryota</taxon>
        <taxon>Viridiplantae</taxon>
        <taxon>Streptophyta</taxon>
        <taxon>Embryophyta</taxon>
        <taxon>Tracheophyta</taxon>
        <taxon>Spermatophyta</taxon>
        <taxon>Magnoliopsida</taxon>
        <taxon>Liliopsida</taxon>
        <taxon>Asparagales</taxon>
        <taxon>Orchidaceae</taxon>
        <taxon>Orchidoideae</taxon>
        <taxon>Orchideae</taxon>
        <taxon>Orchidinae</taxon>
        <taxon>Platanthera</taxon>
    </lineage>
</organism>
<reference evidence="1 2" key="1">
    <citation type="journal article" date="2022" name="Nat. Plants">
        <title>Genomes of leafy and leafless Platanthera orchids illuminate the evolution of mycoheterotrophy.</title>
        <authorList>
            <person name="Li M.H."/>
            <person name="Liu K.W."/>
            <person name="Li Z."/>
            <person name="Lu H.C."/>
            <person name="Ye Q.L."/>
            <person name="Zhang D."/>
            <person name="Wang J.Y."/>
            <person name="Li Y.F."/>
            <person name="Zhong Z.M."/>
            <person name="Liu X."/>
            <person name="Yu X."/>
            <person name="Liu D.K."/>
            <person name="Tu X.D."/>
            <person name="Liu B."/>
            <person name="Hao Y."/>
            <person name="Liao X.Y."/>
            <person name="Jiang Y.T."/>
            <person name="Sun W.H."/>
            <person name="Chen J."/>
            <person name="Chen Y.Q."/>
            <person name="Ai Y."/>
            <person name="Zhai J.W."/>
            <person name="Wu S.S."/>
            <person name="Zhou Z."/>
            <person name="Hsiao Y.Y."/>
            <person name="Wu W.L."/>
            <person name="Chen Y.Y."/>
            <person name="Lin Y.F."/>
            <person name="Hsu J.L."/>
            <person name="Li C.Y."/>
            <person name="Wang Z.W."/>
            <person name="Zhao X."/>
            <person name="Zhong W.Y."/>
            <person name="Ma X.K."/>
            <person name="Ma L."/>
            <person name="Huang J."/>
            <person name="Chen G.Z."/>
            <person name="Huang M.Z."/>
            <person name="Huang L."/>
            <person name="Peng D.H."/>
            <person name="Luo Y.B."/>
            <person name="Zou S.Q."/>
            <person name="Chen S.P."/>
            <person name="Lan S."/>
            <person name="Tsai W.C."/>
            <person name="Van de Peer Y."/>
            <person name="Liu Z.J."/>
        </authorList>
    </citation>
    <scope>NUCLEOTIDE SEQUENCE [LARGE SCALE GENOMIC DNA]</scope>
    <source>
        <strain evidence="1">Lor288</strain>
    </source>
</reference>
<evidence type="ECO:0000313" key="2">
    <source>
        <dbReference type="Proteomes" id="UP001412067"/>
    </source>
</evidence>
<gene>
    <name evidence="1" type="ORF">KSP40_PGU009733</name>
</gene>
<comment type="caution">
    <text evidence="1">The sequence shown here is derived from an EMBL/GenBank/DDBJ whole genome shotgun (WGS) entry which is preliminary data.</text>
</comment>
<sequence length="63" mass="7276">MGKKQEIFESRRRLDNTLSLSDLMNEDSIASLIKEQLIQSSLRSNTCKFFLTNNIVSLIPLKF</sequence>